<sequence>AITTPPTKGLKTTLSQWDGDGKENKRVLSRNRYDSHGNLLEQRNALNETISYVYDPQYNLFPEQERSPLFHAGDARHVIRTSWDKTCGVPLTQTDVNGKVTRHQYDALCRLVRTDYPDGGFEALAYVNWGNPHTQHIIKTSTPATGSTPVTSREYYDGLGRVWKSEQEVGSGKSVRELTGYNARGQVAWVKQLHEPGSEPQPVTYVYDALDRQTVINHGDGTSTRYAYKAGPEFRSVEVTDALGHKASTHFDAHGNEVRRIKVRDGQQLITRMEYDALNQLTKVTDPAGSVWTYRYDGLGNQITASDPNLGIWTKEYDRANRIIKQTDNKGQVTTYSYDKAGRTKTRSTATVASSPVNIIEGTSAANVLKGGTGSDEIYGFKGNDKLYGHAGIDKLYGGEGYDELYGGGGADHLDGGAGSDLINYHQSPSRVIVNLSTKSLSGGDAEGDTIANIERVGGSNFDDVLTGDDQYNVLYAQHGIDKLYGLGGDDQLNAYGSGADILDGGEGTDTVRYYYASSGVTVNLADPSQNTGDAAGDTYISIERVMGTRDHADTLTGNAGNNILWGYGGNDTLYGGAGYDELSGGAGADTLDGGANTDAARYNSSPAGVIVNLNTG</sequence>
<dbReference type="Pfam" id="PF00353">
    <property type="entry name" value="HemolysinCabind"/>
    <property type="match status" value="4"/>
</dbReference>
<dbReference type="InterPro" id="IPR006530">
    <property type="entry name" value="YD"/>
</dbReference>
<dbReference type="Gene3D" id="2.150.10.10">
    <property type="entry name" value="Serralysin-like metalloprotease, C-terminal"/>
    <property type="match status" value="2"/>
</dbReference>
<dbReference type="NCBIfam" id="TIGR01643">
    <property type="entry name" value="YD_repeat_2x"/>
    <property type="match status" value="2"/>
</dbReference>
<feature type="non-terminal residue" evidence="1">
    <location>
        <position position="617"/>
    </location>
</feature>
<proteinExistence type="predicted"/>
<dbReference type="InterPro" id="IPR018511">
    <property type="entry name" value="Hemolysin-typ_Ca-bd_CS"/>
</dbReference>
<dbReference type="PRINTS" id="PR00313">
    <property type="entry name" value="CABNDNGRPT"/>
</dbReference>
<dbReference type="AlphaFoldDB" id="A0A1I7E165"/>
<dbReference type="InterPro" id="IPR001343">
    <property type="entry name" value="Hemolysn_Ca-bd"/>
</dbReference>
<dbReference type="PANTHER" id="PTHR32305">
    <property type="match status" value="1"/>
</dbReference>
<evidence type="ECO:0000313" key="1">
    <source>
        <dbReference type="EMBL" id="SFU17645.1"/>
    </source>
</evidence>
<gene>
    <name evidence="1" type="ORF">SAMN05444141_1281</name>
</gene>
<dbReference type="PROSITE" id="PS00330">
    <property type="entry name" value="HEMOLYSIN_CALCIUM"/>
    <property type="match status" value="5"/>
</dbReference>
<accession>A0A1I7E165</accession>
<dbReference type="SUPFAM" id="SSF51120">
    <property type="entry name" value="beta-Roll"/>
    <property type="match status" value="2"/>
</dbReference>
<evidence type="ECO:0000313" key="2">
    <source>
        <dbReference type="Proteomes" id="UP000183371"/>
    </source>
</evidence>
<dbReference type="EMBL" id="FPBD01000028">
    <property type="protein sequence ID" value="SFU17645.1"/>
    <property type="molecule type" value="Genomic_DNA"/>
</dbReference>
<dbReference type="Proteomes" id="UP000183371">
    <property type="component" value="Unassembled WGS sequence"/>
</dbReference>
<feature type="non-terminal residue" evidence="1">
    <location>
        <position position="1"/>
    </location>
</feature>
<dbReference type="InterPro" id="IPR031325">
    <property type="entry name" value="RHS_repeat"/>
</dbReference>
<organism evidence="1 2">
    <name type="scientific">Pseudovibrio denitrificans</name>
    <dbReference type="NCBI Taxonomy" id="258256"/>
    <lineage>
        <taxon>Bacteria</taxon>
        <taxon>Pseudomonadati</taxon>
        <taxon>Pseudomonadota</taxon>
        <taxon>Alphaproteobacteria</taxon>
        <taxon>Hyphomicrobiales</taxon>
        <taxon>Stappiaceae</taxon>
        <taxon>Pseudovibrio</taxon>
    </lineage>
</organism>
<dbReference type="Gene3D" id="2.180.10.10">
    <property type="entry name" value="RHS repeat-associated core"/>
    <property type="match status" value="2"/>
</dbReference>
<protein>
    <submittedName>
        <fullName evidence="1">YD repeat-containing protein</fullName>
    </submittedName>
</protein>
<keyword evidence="2" id="KW-1185">Reference proteome</keyword>
<name>A0A1I7E165_9HYPH</name>
<dbReference type="Pfam" id="PF05593">
    <property type="entry name" value="RHS_repeat"/>
    <property type="match status" value="2"/>
</dbReference>
<dbReference type="InterPro" id="IPR011049">
    <property type="entry name" value="Serralysin-like_metalloprot_C"/>
</dbReference>
<reference evidence="2" key="1">
    <citation type="submission" date="2016-10" db="EMBL/GenBank/DDBJ databases">
        <authorList>
            <person name="Varghese N."/>
            <person name="Submissions S."/>
        </authorList>
    </citation>
    <scope>NUCLEOTIDE SEQUENCE [LARGE SCALE GENOMIC DNA]</scope>
    <source>
        <strain evidence="2">DSM 17465</strain>
    </source>
</reference>
<dbReference type="GO" id="GO:0005509">
    <property type="term" value="F:calcium ion binding"/>
    <property type="evidence" value="ECO:0007669"/>
    <property type="project" value="InterPro"/>
</dbReference>
<dbReference type="InterPro" id="IPR050708">
    <property type="entry name" value="T6SS_VgrG/RHS"/>
</dbReference>
<dbReference type="PANTHER" id="PTHR32305:SF15">
    <property type="entry name" value="PROTEIN RHSA-RELATED"/>
    <property type="match status" value="1"/>
</dbReference>